<organism evidence="2 3">
    <name type="scientific">Hydrogenophaga aromaticivorans</name>
    <dbReference type="NCBI Taxonomy" id="2610898"/>
    <lineage>
        <taxon>Bacteria</taxon>
        <taxon>Pseudomonadati</taxon>
        <taxon>Pseudomonadota</taxon>
        <taxon>Betaproteobacteria</taxon>
        <taxon>Burkholderiales</taxon>
        <taxon>Comamonadaceae</taxon>
        <taxon>Hydrogenophaga</taxon>
    </lineage>
</organism>
<dbReference type="EMBL" id="VYGV01000007">
    <property type="protein sequence ID" value="NWF45787.1"/>
    <property type="molecule type" value="Genomic_DNA"/>
</dbReference>
<dbReference type="InterPro" id="IPR024572">
    <property type="entry name" value="RcnB"/>
</dbReference>
<accession>A0A7Y8GVU5</accession>
<evidence type="ECO:0000256" key="1">
    <source>
        <dbReference type="SAM" id="SignalP"/>
    </source>
</evidence>
<sequence>MTSRTLISALVAATLGLGSLSAFAQSNDRRTDRHTDVRVVVQPVQHVERRDDRRDDRFERREDRRDDRFDRRNDRRNDRFDRRDDRRDARNDRDFRHHRYYNARSPEFRRGHYIPYEYRHRQYYVVDHRGHRLAPPPRGHQWVQVGSDYVLIAITTGLIANIILNH</sequence>
<feature type="chain" id="PRO_5031368041" evidence="1">
    <location>
        <begin position="25"/>
        <end position="166"/>
    </location>
</feature>
<evidence type="ECO:0000313" key="3">
    <source>
        <dbReference type="Proteomes" id="UP000545507"/>
    </source>
</evidence>
<reference evidence="2 3" key="1">
    <citation type="submission" date="2019-09" db="EMBL/GenBank/DDBJ databases">
        <title>Hydrogenophaga aromatica sp. nov., isolated from a para-xylene-degrading enrichment culture.</title>
        <authorList>
            <person name="Tancsics A."/>
            <person name="Banerjee S."/>
        </authorList>
    </citation>
    <scope>NUCLEOTIDE SEQUENCE [LARGE SCALE GENOMIC DNA]</scope>
    <source>
        <strain evidence="2 3">D2P1</strain>
    </source>
</reference>
<protein>
    <submittedName>
        <fullName evidence="2">RcnB family protein</fullName>
    </submittedName>
</protein>
<dbReference type="Proteomes" id="UP000545507">
    <property type="component" value="Unassembled WGS sequence"/>
</dbReference>
<feature type="signal peptide" evidence="1">
    <location>
        <begin position="1"/>
        <end position="24"/>
    </location>
</feature>
<dbReference type="Pfam" id="PF11776">
    <property type="entry name" value="RcnB"/>
    <property type="match status" value="1"/>
</dbReference>
<dbReference type="AlphaFoldDB" id="A0A7Y8GVU5"/>
<name>A0A7Y8GVU5_9BURK</name>
<dbReference type="RefSeq" id="WP_177135671.1">
    <property type="nucleotide sequence ID" value="NZ_JAGPWB010000040.1"/>
</dbReference>
<gene>
    <name evidence="2" type="ORF">F3K02_11070</name>
</gene>
<keyword evidence="1" id="KW-0732">Signal</keyword>
<keyword evidence="3" id="KW-1185">Reference proteome</keyword>
<dbReference type="Gene3D" id="3.10.450.160">
    <property type="entry name" value="inner membrane protein cigr"/>
    <property type="match status" value="1"/>
</dbReference>
<evidence type="ECO:0000313" key="2">
    <source>
        <dbReference type="EMBL" id="NWF45787.1"/>
    </source>
</evidence>
<proteinExistence type="predicted"/>
<comment type="caution">
    <text evidence="2">The sequence shown here is derived from an EMBL/GenBank/DDBJ whole genome shotgun (WGS) entry which is preliminary data.</text>
</comment>